<comment type="caution">
    <text evidence="1">The sequence shown here is derived from an EMBL/GenBank/DDBJ whole genome shotgun (WGS) entry which is preliminary data.</text>
</comment>
<dbReference type="InterPro" id="IPR025612">
    <property type="entry name" value="YqjK"/>
</dbReference>
<dbReference type="Pfam" id="PF13997">
    <property type="entry name" value="YqjK"/>
    <property type="match status" value="1"/>
</dbReference>
<dbReference type="EMBL" id="BMXN01000006">
    <property type="protein sequence ID" value="GGW24365.1"/>
    <property type="molecule type" value="Genomic_DNA"/>
</dbReference>
<dbReference type="AlphaFoldDB" id="A0A8H9I6L6"/>
<reference evidence="2" key="1">
    <citation type="journal article" date="2019" name="Int. J. Syst. Evol. Microbiol.">
        <title>The Global Catalogue of Microorganisms (GCM) 10K type strain sequencing project: providing services to taxonomists for standard genome sequencing and annotation.</title>
        <authorList>
            <consortium name="The Broad Institute Genomics Platform"/>
            <consortium name="The Broad Institute Genome Sequencing Center for Infectious Disease"/>
            <person name="Wu L."/>
            <person name="Ma J."/>
        </authorList>
    </citation>
    <scope>NUCLEOTIDE SEQUENCE [LARGE SCALE GENOMIC DNA]</scope>
    <source>
        <strain evidence="2">KCTC 22154</strain>
    </source>
</reference>
<organism evidence="1 2">
    <name type="scientific">Vreelandella hamiltonii</name>
    <dbReference type="NCBI Taxonomy" id="502829"/>
    <lineage>
        <taxon>Bacteria</taxon>
        <taxon>Pseudomonadati</taxon>
        <taxon>Pseudomonadota</taxon>
        <taxon>Gammaproteobacteria</taxon>
        <taxon>Oceanospirillales</taxon>
        <taxon>Halomonadaceae</taxon>
        <taxon>Vreelandella</taxon>
    </lineage>
</organism>
<keyword evidence="2" id="KW-1185">Reference proteome</keyword>
<protein>
    <recommendedName>
        <fullName evidence="3">YqjK-like protein</fullName>
    </recommendedName>
</protein>
<evidence type="ECO:0000313" key="1">
    <source>
        <dbReference type="EMBL" id="GGW24365.1"/>
    </source>
</evidence>
<dbReference type="Proteomes" id="UP000623776">
    <property type="component" value="Unassembled WGS sequence"/>
</dbReference>
<gene>
    <name evidence="1" type="ORF">GCM10007157_15090</name>
</gene>
<dbReference type="RefSeq" id="WP_016914412.1">
    <property type="nucleotide sequence ID" value="NZ_BMXN01000006.1"/>
</dbReference>
<evidence type="ECO:0008006" key="3">
    <source>
        <dbReference type="Google" id="ProtNLM"/>
    </source>
</evidence>
<evidence type="ECO:0000313" key="2">
    <source>
        <dbReference type="Proteomes" id="UP000623776"/>
    </source>
</evidence>
<name>A0A8H9I6L6_9GAMM</name>
<proteinExistence type="predicted"/>
<sequence length="104" mass="11496">MKNSPTVDVKTTDKPLSRQQRKAALLAELEQQRIDILVSSDTLQRTSAPLDRHWRSLRLPLYVVGGLAALRLVRHPGGAMAVGKRALAGYMLLRKLKLLAKVAS</sequence>
<accession>A0A8H9I6L6</accession>